<dbReference type="InterPro" id="IPR020449">
    <property type="entry name" value="Tscrpt_reg_AraC-type_HTH"/>
</dbReference>
<dbReference type="GO" id="GO:0003700">
    <property type="term" value="F:DNA-binding transcription factor activity"/>
    <property type="evidence" value="ECO:0007669"/>
    <property type="project" value="InterPro"/>
</dbReference>
<dbReference type="AlphaFoldDB" id="A0A4R6WN99"/>
<dbReference type="RefSeq" id="WP_133613678.1">
    <property type="nucleotide sequence ID" value="NZ_SNYW01000008.1"/>
</dbReference>
<sequence>MQPGIQESMIQSTSVLPPARQYDWWREAVSDTHLGWDLPRRDAGDFRARFRHQDFGRAQIVHCACDPCHGRRGRHEIGQSHEPSFGLLYILKGRESLNQAGREIVLEAGSFTLWDSTRPIEFGLPDELEKITLLVPQEAVTDLLPMAADLVMRPISGRRGRGALLTTHLRALAREGAALPAGLQAPVLRATLDLLVAAIEPEAESGEGAYQRALRARIQDFVLARLNDPALGPELVAASLGLSARQVHRLFNAGGITLDRWIWRQRLQRCRDELKARPHASISEIAYQWGFSDSAHFSRAFKAAFGLSPRAFRKDP</sequence>
<dbReference type="GO" id="GO:0043565">
    <property type="term" value="F:sequence-specific DNA binding"/>
    <property type="evidence" value="ECO:0007669"/>
    <property type="project" value="InterPro"/>
</dbReference>
<evidence type="ECO:0000259" key="4">
    <source>
        <dbReference type="PROSITE" id="PS01124"/>
    </source>
</evidence>
<protein>
    <submittedName>
        <fullName evidence="5">AraC family transcriptional regulator</fullName>
    </submittedName>
</protein>
<organism evidence="5 6">
    <name type="scientific">Dongia mobilis</name>
    <dbReference type="NCBI Taxonomy" id="578943"/>
    <lineage>
        <taxon>Bacteria</taxon>
        <taxon>Pseudomonadati</taxon>
        <taxon>Pseudomonadota</taxon>
        <taxon>Alphaproteobacteria</taxon>
        <taxon>Rhodospirillales</taxon>
        <taxon>Dongiaceae</taxon>
        <taxon>Dongia</taxon>
    </lineage>
</organism>
<name>A0A4R6WN99_9PROT</name>
<dbReference type="PANTHER" id="PTHR46796:SF6">
    <property type="entry name" value="ARAC SUBFAMILY"/>
    <property type="match status" value="1"/>
</dbReference>
<dbReference type="Pfam" id="PF14525">
    <property type="entry name" value="AraC_binding_2"/>
    <property type="match status" value="1"/>
</dbReference>
<accession>A0A4R6WN99</accession>
<dbReference type="PANTHER" id="PTHR46796">
    <property type="entry name" value="HTH-TYPE TRANSCRIPTIONAL ACTIVATOR RHAS-RELATED"/>
    <property type="match status" value="1"/>
</dbReference>
<dbReference type="EMBL" id="SNYW01000008">
    <property type="protein sequence ID" value="TDQ82393.1"/>
    <property type="molecule type" value="Genomic_DNA"/>
</dbReference>
<evidence type="ECO:0000313" key="6">
    <source>
        <dbReference type="Proteomes" id="UP000295783"/>
    </source>
</evidence>
<reference evidence="5 6" key="1">
    <citation type="submission" date="2019-03" db="EMBL/GenBank/DDBJ databases">
        <title>Genomic Encyclopedia of Type Strains, Phase III (KMG-III): the genomes of soil and plant-associated and newly described type strains.</title>
        <authorList>
            <person name="Whitman W."/>
        </authorList>
    </citation>
    <scope>NUCLEOTIDE SEQUENCE [LARGE SCALE GENOMIC DNA]</scope>
    <source>
        <strain evidence="5 6">CGMCC 1.7660</strain>
    </source>
</reference>
<dbReference type="SMART" id="SM00342">
    <property type="entry name" value="HTH_ARAC"/>
    <property type="match status" value="1"/>
</dbReference>
<dbReference type="InterPro" id="IPR050204">
    <property type="entry name" value="AraC_XylS_family_regulators"/>
</dbReference>
<gene>
    <name evidence="5" type="ORF">A8950_2216</name>
</gene>
<evidence type="ECO:0000256" key="2">
    <source>
        <dbReference type="ARBA" id="ARBA00023125"/>
    </source>
</evidence>
<feature type="domain" description="HTH araC/xylS-type" evidence="4">
    <location>
        <begin position="216"/>
        <end position="315"/>
    </location>
</feature>
<dbReference type="Pfam" id="PF12833">
    <property type="entry name" value="HTH_18"/>
    <property type="match status" value="1"/>
</dbReference>
<dbReference type="Gene3D" id="1.10.10.60">
    <property type="entry name" value="Homeodomain-like"/>
    <property type="match status" value="1"/>
</dbReference>
<dbReference type="OrthoDB" id="5295469at2"/>
<dbReference type="InterPro" id="IPR018060">
    <property type="entry name" value="HTH_AraC"/>
</dbReference>
<dbReference type="SUPFAM" id="SSF46689">
    <property type="entry name" value="Homeodomain-like"/>
    <property type="match status" value="1"/>
</dbReference>
<evidence type="ECO:0000256" key="3">
    <source>
        <dbReference type="ARBA" id="ARBA00023163"/>
    </source>
</evidence>
<keyword evidence="1" id="KW-0805">Transcription regulation</keyword>
<keyword evidence="2" id="KW-0238">DNA-binding</keyword>
<keyword evidence="3" id="KW-0804">Transcription</keyword>
<evidence type="ECO:0000256" key="1">
    <source>
        <dbReference type="ARBA" id="ARBA00023015"/>
    </source>
</evidence>
<evidence type="ECO:0000313" key="5">
    <source>
        <dbReference type="EMBL" id="TDQ82393.1"/>
    </source>
</evidence>
<proteinExistence type="predicted"/>
<keyword evidence="6" id="KW-1185">Reference proteome</keyword>
<comment type="caution">
    <text evidence="5">The sequence shown here is derived from an EMBL/GenBank/DDBJ whole genome shotgun (WGS) entry which is preliminary data.</text>
</comment>
<dbReference type="InterPro" id="IPR009057">
    <property type="entry name" value="Homeodomain-like_sf"/>
</dbReference>
<dbReference type="PRINTS" id="PR00032">
    <property type="entry name" value="HTHARAC"/>
</dbReference>
<dbReference type="InterPro" id="IPR035418">
    <property type="entry name" value="AraC-bd_2"/>
</dbReference>
<dbReference type="Proteomes" id="UP000295783">
    <property type="component" value="Unassembled WGS sequence"/>
</dbReference>
<dbReference type="PROSITE" id="PS01124">
    <property type="entry name" value="HTH_ARAC_FAMILY_2"/>
    <property type="match status" value="1"/>
</dbReference>